<dbReference type="AlphaFoldDB" id="A0A969PSF7"/>
<name>A0A969PSF7_9BACI</name>
<proteinExistence type="predicted"/>
<evidence type="ECO:0000259" key="2">
    <source>
        <dbReference type="PROSITE" id="PS50975"/>
    </source>
</evidence>
<dbReference type="GO" id="GO:0018169">
    <property type="term" value="F:ribosomal S6-glutamic acid ligase activity"/>
    <property type="evidence" value="ECO:0007669"/>
    <property type="project" value="TreeGrafter"/>
</dbReference>
<evidence type="ECO:0000313" key="3">
    <source>
        <dbReference type="EMBL" id="NJP38234.1"/>
    </source>
</evidence>
<dbReference type="GO" id="GO:0009432">
    <property type="term" value="P:SOS response"/>
    <property type="evidence" value="ECO:0007669"/>
    <property type="project" value="TreeGrafter"/>
</dbReference>
<sequence>MADIYILHENDEWTAPLLKELDELGADYEAWHMHEGHVPLHEEPPHGIFYNRMSASSHTRGNRYSPELTAAVLNWLEQHGRTVMNGSRALYLEVSKAAQYASLETYGIRVPKTTAAVGDDALLKAAASMPVPFITKHNRAGKGLGVQRVDSTDALAAALETGTVDPSVDGVMLLQQYIDSPDSSIVRCEFINGRFMYAVKVDTGGSFELCPADACSLEESYCPTDAAPASPSFEIVENFNSPLIPKYEAFLKANDIAFAGIEQMTDRDGTTYTYDVNTNTNYNREAEARYGTSGMQEIARTLVSAAKGAAGIESY</sequence>
<organism evidence="3 4">
    <name type="scientific">Alkalicoccus luteus</name>
    <dbReference type="NCBI Taxonomy" id="1237094"/>
    <lineage>
        <taxon>Bacteria</taxon>
        <taxon>Bacillati</taxon>
        <taxon>Bacillota</taxon>
        <taxon>Bacilli</taxon>
        <taxon>Bacillales</taxon>
        <taxon>Bacillaceae</taxon>
        <taxon>Alkalicoccus</taxon>
    </lineage>
</organism>
<dbReference type="RefSeq" id="WP_168007513.1">
    <property type="nucleotide sequence ID" value="NZ_JAATHJ010000018.1"/>
</dbReference>
<keyword evidence="4" id="KW-1185">Reference proteome</keyword>
<dbReference type="SUPFAM" id="SSF56059">
    <property type="entry name" value="Glutathione synthetase ATP-binding domain-like"/>
    <property type="match status" value="1"/>
</dbReference>
<keyword evidence="1" id="KW-0067">ATP-binding</keyword>
<comment type="caution">
    <text evidence="3">The sequence shown here is derived from an EMBL/GenBank/DDBJ whole genome shotgun (WGS) entry which is preliminary data.</text>
</comment>
<dbReference type="Gene3D" id="3.30.470.20">
    <property type="entry name" value="ATP-grasp fold, B domain"/>
    <property type="match status" value="1"/>
</dbReference>
<feature type="domain" description="ATP-grasp" evidence="2">
    <location>
        <begin position="100"/>
        <end position="303"/>
    </location>
</feature>
<dbReference type="GO" id="GO:0005737">
    <property type="term" value="C:cytoplasm"/>
    <property type="evidence" value="ECO:0007669"/>
    <property type="project" value="TreeGrafter"/>
</dbReference>
<dbReference type="PANTHER" id="PTHR21621">
    <property type="entry name" value="RIBOSOMAL PROTEIN S6 MODIFICATION PROTEIN"/>
    <property type="match status" value="1"/>
</dbReference>
<dbReference type="Proteomes" id="UP000752012">
    <property type="component" value="Unassembled WGS sequence"/>
</dbReference>
<dbReference type="EMBL" id="JAATHJ010000018">
    <property type="protein sequence ID" value="NJP38234.1"/>
    <property type="molecule type" value="Genomic_DNA"/>
</dbReference>
<dbReference type="GO" id="GO:0005524">
    <property type="term" value="F:ATP binding"/>
    <property type="evidence" value="ECO:0007669"/>
    <property type="project" value="UniProtKB-UniRule"/>
</dbReference>
<accession>A0A969PSF7</accession>
<dbReference type="PANTHER" id="PTHR21621:SF0">
    <property type="entry name" value="BETA-CITRYLGLUTAMATE SYNTHASE B-RELATED"/>
    <property type="match status" value="1"/>
</dbReference>
<evidence type="ECO:0000313" key="4">
    <source>
        <dbReference type="Proteomes" id="UP000752012"/>
    </source>
</evidence>
<gene>
    <name evidence="3" type="ORF">HCN83_11625</name>
</gene>
<evidence type="ECO:0000256" key="1">
    <source>
        <dbReference type="PROSITE-ProRule" id="PRU00409"/>
    </source>
</evidence>
<keyword evidence="1" id="KW-0547">Nucleotide-binding</keyword>
<dbReference type="PROSITE" id="PS50975">
    <property type="entry name" value="ATP_GRASP"/>
    <property type="match status" value="1"/>
</dbReference>
<reference evidence="3 4" key="1">
    <citation type="submission" date="2020-03" db="EMBL/GenBank/DDBJ databases">
        <title>Assessment of the enzymatic potential of alkaline-tolerant lipase obtained from Bacillus luteus H11 (technogenic soil) for the bioremediation of saline soils contaminated with petroleum substances.</title>
        <authorList>
            <person name="Kalwasinska A."/>
        </authorList>
    </citation>
    <scope>NUCLEOTIDE SEQUENCE [LARGE SCALE GENOMIC DNA]</scope>
    <source>
        <strain evidence="3 4">H11</strain>
    </source>
</reference>
<keyword evidence="3" id="KW-0436">Ligase</keyword>
<dbReference type="InterPro" id="IPR011761">
    <property type="entry name" value="ATP-grasp"/>
</dbReference>
<protein>
    <submittedName>
        <fullName evidence="3">Alpha-L-glutamate ligase</fullName>
    </submittedName>
</protein>
<dbReference type="GO" id="GO:0046872">
    <property type="term" value="F:metal ion binding"/>
    <property type="evidence" value="ECO:0007669"/>
    <property type="project" value="InterPro"/>
</dbReference>